<gene>
    <name evidence="2" type="primary">OS9</name>
    <name evidence="2" type="ORF">TNCT_223241</name>
</gene>
<proteinExistence type="predicted"/>
<feature type="signal peptide" evidence="1">
    <location>
        <begin position="1"/>
        <end position="21"/>
    </location>
</feature>
<reference evidence="2" key="1">
    <citation type="submission" date="2020-07" db="EMBL/GenBank/DDBJ databases">
        <title>Multicomponent nature underlies the extraordinary mechanical properties of spider dragline silk.</title>
        <authorList>
            <person name="Kono N."/>
            <person name="Nakamura H."/>
            <person name="Mori M."/>
            <person name="Yoshida Y."/>
            <person name="Ohtoshi R."/>
            <person name="Malay A.D."/>
            <person name="Moran D.A.P."/>
            <person name="Tomita M."/>
            <person name="Numata K."/>
            <person name="Arakawa K."/>
        </authorList>
    </citation>
    <scope>NUCLEOTIDE SEQUENCE</scope>
</reference>
<comment type="caution">
    <text evidence="2">The sequence shown here is derived from an EMBL/GenBank/DDBJ whole genome shotgun (WGS) entry which is preliminary data.</text>
</comment>
<name>A0A8X6KVZ5_TRICU</name>
<sequence>MKHHLFLSVFIFIGFLEFIFTLNVEELKPLNYEVEILQTPIKRGEEPPVPLMRMISTYGQEYTCTLPQVEEEQVTEKINLDEKNLDVKELLKPMRHGSCLLKVFQNQILASETLSAEVNENFNL</sequence>
<evidence type="ECO:0000313" key="3">
    <source>
        <dbReference type="Proteomes" id="UP000887116"/>
    </source>
</evidence>
<feature type="chain" id="PRO_5036465025" evidence="1">
    <location>
        <begin position="22"/>
        <end position="124"/>
    </location>
</feature>
<keyword evidence="1" id="KW-0732">Signal</keyword>
<protein>
    <submittedName>
        <fullName evidence="2">Protein OS-9</fullName>
    </submittedName>
</protein>
<evidence type="ECO:0000313" key="2">
    <source>
        <dbReference type="EMBL" id="GFQ87169.1"/>
    </source>
</evidence>
<organism evidence="2 3">
    <name type="scientific">Trichonephila clavata</name>
    <name type="common">Joro spider</name>
    <name type="synonym">Nephila clavata</name>
    <dbReference type="NCBI Taxonomy" id="2740835"/>
    <lineage>
        <taxon>Eukaryota</taxon>
        <taxon>Metazoa</taxon>
        <taxon>Ecdysozoa</taxon>
        <taxon>Arthropoda</taxon>
        <taxon>Chelicerata</taxon>
        <taxon>Arachnida</taxon>
        <taxon>Araneae</taxon>
        <taxon>Araneomorphae</taxon>
        <taxon>Entelegynae</taxon>
        <taxon>Araneoidea</taxon>
        <taxon>Nephilidae</taxon>
        <taxon>Trichonephila</taxon>
    </lineage>
</organism>
<dbReference type="Proteomes" id="UP000887116">
    <property type="component" value="Unassembled WGS sequence"/>
</dbReference>
<dbReference type="AlphaFoldDB" id="A0A8X6KVZ5"/>
<dbReference type="EMBL" id="BMAO01023166">
    <property type="protein sequence ID" value="GFQ87169.1"/>
    <property type="molecule type" value="Genomic_DNA"/>
</dbReference>
<evidence type="ECO:0000256" key="1">
    <source>
        <dbReference type="SAM" id="SignalP"/>
    </source>
</evidence>
<dbReference type="OrthoDB" id="239053at2759"/>
<keyword evidence="3" id="KW-1185">Reference proteome</keyword>
<accession>A0A8X6KVZ5</accession>